<gene>
    <name evidence="13" type="ORF">BWD09_02880</name>
</gene>
<dbReference type="PANTHER" id="PTHR32248:SF4">
    <property type="entry name" value="RNA POLYMERASE SIGMA-54 FACTOR"/>
    <property type="match status" value="1"/>
</dbReference>
<sequence>MSQNIGLKLRQTQQLNQRLQQSLRILQMSGLELDREVDDWLQDNPLLERAEYDEAAEAEFERISAAQPKTNQVGGDDAEDVWATIAEEDDFNAYLHKQVCEHPLSEAEAARVHILIDFLDEQGYFTDSITDVLDQTPLEWMLEEEDMQNALDLLQTFDPPGVGAADLTESLLLQLMRLPSSPERQLAAKIVQLHLDDLSRSRQQNTAKFRKYFPDAEAETLQTALDLIAKLNPYPAYGFASAEPTAYVQPDIWVKETKSGWSVSSNERVWPKVQLNSEYCELLKQAGDISPEWKEKLSEARQKIDSLELRKSTVMRLAEYIVEKQEDFFVFGEIGLTPMLVKDAAAALGVAESTVSRAANHKYLACPRGVFALRYFFTQAVAAEDGEGVSQSAVKAVIAQLVESENKHKPYSDDALSRLLKQQGIDIARRTVAKYRESLNIPNAHQRRP</sequence>
<evidence type="ECO:0000256" key="3">
    <source>
        <dbReference type="ARBA" id="ARBA00022679"/>
    </source>
</evidence>
<feature type="domain" description="RNA polymerase sigma factor 54 core-binding" evidence="12">
    <location>
        <begin position="84"/>
        <end position="279"/>
    </location>
</feature>
<dbReference type="NCBIfam" id="TIGR02395">
    <property type="entry name" value="rpoN_sigma"/>
    <property type="match status" value="1"/>
</dbReference>
<keyword evidence="3 9" id="KW-0808">Transferase</keyword>
<dbReference type="GO" id="GO:0016987">
    <property type="term" value="F:sigma factor activity"/>
    <property type="evidence" value="ECO:0007669"/>
    <property type="project" value="UniProtKB-KW"/>
</dbReference>
<keyword evidence="10" id="KW-0175">Coiled coil</keyword>
<keyword evidence="2 9" id="KW-0240">DNA-directed RNA polymerase</keyword>
<dbReference type="OrthoDB" id="9814402at2"/>
<evidence type="ECO:0000256" key="1">
    <source>
        <dbReference type="ARBA" id="ARBA00008798"/>
    </source>
</evidence>
<dbReference type="GeneID" id="94581261"/>
<dbReference type="STRING" id="194197.BWD09_02880"/>
<dbReference type="GO" id="GO:0006352">
    <property type="term" value="P:DNA-templated transcription initiation"/>
    <property type="evidence" value="ECO:0007669"/>
    <property type="project" value="InterPro"/>
</dbReference>
<feature type="domain" description="RNA polymerase sigma factor 54 DNA-binding" evidence="11">
    <location>
        <begin position="293"/>
        <end position="448"/>
    </location>
</feature>
<dbReference type="Gene3D" id="1.10.10.1330">
    <property type="entry name" value="RNA polymerase sigma-54 factor, core-binding domain"/>
    <property type="match status" value="1"/>
</dbReference>
<keyword evidence="7 9" id="KW-0238">DNA-binding</keyword>
<dbReference type="InterPro" id="IPR007046">
    <property type="entry name" value="RNA_pol_sigma_54_core-bd"/>
</dbReference>
<protein>
    <recommendedName>
        <fullName evidence="9">RNA polymerase sigma-54 factor</fullName>
    </recommendedName>
</protein>
<keyword evidence="14" id="KW-1185">Reference proteome</keyword>
<dbReference type="Pfam" id="PF04552">
    <property type="entry name" value="Sigma54_DBD"/>
    <property type="match status" value="1"/>
</dbReference>
<comment type="function">
    <text evidence="9">Sigma factors are initiation factors that promote the attachment of RNA polymerase to specific initiation sites and are then released.</text>
</comment>
<dbReference type="Proteomes" id="UP000193118">
    <property type="component" value="Unassembled WGS sequence"/>
</dbReference>
<comment type="caution">
    <text evidence="13">The sequence shown here is derived from an EMBL/GenBank/DDBJ whole genome shotgun (WGS) entry which is preliminary data.</text>
</comment>
<evidence type="ECO:0000313" key="14">
    <source>
        <dbReference type="Proteomes" id="UP000193118"/>
    </source>
</evidence>
<feature type="coiled-coil region" evidence="10">
    <location>
        <begin position="290"/>
        <end position="317"/>
    </location>
</feature>
<proteinExistence type="inferred from homology"/>
<dbReference type="PANTHER" id="PTHR32248">
    <property type="entry name" value="RNA POLYMERASE SIGMA-54 FACTOR"/>
    <property type="match status" value="1"/>
</dbReference>
<evidence type="ECO:0000256" key="6">
    <source>
        <dbReference type="ARBA" id="ARBA00023082"/>
    </source>
</evidence>
<keyword evidence="8 9" id="KW-0804">Transcription</keyword>
<evidence type="ECO:0000256" key="8">
    <source>
        <dbReference type="ARBA" id="ARBA00023163"/>
    </source>
</evidence>
<dbReference type="InterPro" id="IPR007634">
    <property type="entry name" value="RNA_pol_sigma_54_DNA-bd"/>
</dbReference>
<evidence type="ECO:0000256" key="2">
    <source>
        <dbReference type="ARBA" id="ARBA00022478"/>
    </source>
</evidence>
<dbReference type="Pfam" id="PF04963">
    <property type="entry name" value="Sigma54_CBD"/>
    <property type="match status" value="1"/>
</dbReference>
<evidence type="ECO:0000256" key="9">
    <source>
        <dbReference type="PIRNR" id="PIRNR000774"/>
    </source>
</evidence>
<evidence type="ECO:0000259" key="12">
    <source>
        <dbReference type="Pfam" id="PF04963"/>
    </source>
</evidence>
<dbReference type="InterPro" id="IPR038709">
    <property type="entry name" value="RpoN_core-bd_sf"/>
</dbReference>
<evidence type="ECO:0000256" key="4">
    <source>
        <dbReference type="ARBA" id="ARBA00022695"/>
    </source>
</evidence>
<dbReference type="EMBL" id="MTBO01000003">
    <property type="protein sequence ID" value="OSI18350.1"/>
    <property type="molecule type" value="Genomic_DNA"/>
</dbReference>
<dbReference type="PRINTS" id="PR00045">
    <property type="entry name" value="SIGMA54FCT"/>
</dbReference>
<reference evidence="14" key="1">
    <citation type="submission" date="2017-01" db="EMBL/GenBank/DDBJ databases">
        <authorList>
            <person name="Wolfgang W.J."/>
            <person name="Cole J."/>
            <person name="Wroblewski D."/>
            <person name="Mcginnis J."/>
            <person name="Musser K.A."/>
        </authorList>
    </citation>
    <scope>NUCLEOTIDE SEQUENCE [LARGE SCALE GENOMIC DNA]</scope>
    <source>
        <strain evidence="14">DSM 19151</strain>
    </source>
</reference>
<dbReference type="PROSITE" id="PS50044">
    <property type="entry name" value="SIGMA54_3"/>
    <property type="match status" value="1"/>
</dbReference>
<dbReference type="GO" id="GO:0001216">
    <property type="term" value="F:DNA-binding transcription activator activity"/>
    <property type="evidence" value="ECO:0007669"/>
    <property type="project" value="InterPro"/>
</dbReference>
<evidence type="ECO:0000259" key="11">
    <source>
        <dbReference type="Pfam" id="PF04552"/>
    </source>
</evidence>
<dbReference type="PROSITE" id="PS00718">
    <property type="entry name" value="SIGMA54_2"/>
    <property type="match status" value="1"/>
</dbReference>
<dbReference type="GO" id="GO:0000428">
    <property type="term" value="C:DNA-directed RNA polymerase complex"/>
    <property type="evidence" value="ECO:0007669"/>
    <property type="project" value="UniProtKB-KW"/>
</dbReference>
<dbReference type="Gene3D" id="1.10.10.60">
    <property type="entry name" value="Homeodomain-like"/>
    <property type="match status" value="1"/>
</dbReference>
<name>A0A1X3DEN9_9NEIS</name>
<dbReference type="InterPro" id="IPR000394">
    <property type="entry name" value="RNA_pol_sigma_54"/>
</dbReference>
<dbReference type="Pfam" id="PF00309">
    <property type="entry name" value="Sigma54_AID"/>
    <property type="match status" value="1"/>
</dbReference>
<keyword evidence="5 9" id="KW-0805">Transcription regulation</keyword>
<organism evidence="13 14">
    <name type="scientific">Neisseria dentiae</name>
    <dbReference type="NCBI Taxonomy" id="194197"/>
    <lineage>
        <taxon>Bacteria</taxon>
        <taxon>Pseudomonadati</taxon>
        <taxon>Pseudomonadota</taxon>
        <taxon>Betaproteobacteria</taxon>
        <taxon>Neisseriales</taxon>
        <taxon>Neisseriaceae</taxon>
        <taxon>Neisseria</taxon>
    </lineage>
</organism>
<accession>A0A1X3DEN9</accession>
<comment type="similarity">
    <text evidence="1 9">Belongs to the sigma-54 factor family.</text>
</comment>
<dbReference type="PIRSF" id="PIRSF000774">
    <property type="entry name" value="RpoN"/>
    <property type="match status" value="1"/>
</dbReference>
<dbReference type="GO" id="GO:0016779">
    <property type="term" value="F:nucleotidyltransferase activity"/>
    <property type="evidence" value="ECO:0007669"/>
    <property type="project" value="UniProtKB-KW"/>
</dbReference>
<evidence type="ECO:0000256" key="7">
    <source>
        <dbReference type="ARBA" id="ARBA00023125"/>
    </source>
</evidence>
<dbReference type="GO" id="GO:0003677">
    <property type="term" value="F:DNA binding"/>
    <property type="evidence" value="ECO:0007669"/>
    <property type="project" value="UniProtKB-KW"/>
</dbReference>
<evidence type="ECO:0000313" key="13">
    <source>
        <dbReference type="EMBL" id="OSI18350.1"/>
    </source>
</evidence>
<dbReference type="RefSeq" id="WP_085365230.1">
    <property type="nucleotide sequence ID" value="NZ_CAUJPZ010000027.1"/>
</dbReference>
<keyword evidence="6 9" id="KW-0731">Sigma factor</keyword>
<dbReference type="AlphaFoldDB" id="A0A1X3DEN9"/>
<evidence type="ECO:0000256" key="5">
    <source>
        <dbReference type="ARBA" id="ARBA00023015"/>
    </source>
</evidence>
<keyword evidence="4 9" id="KW-0548">Nucleotidyltransferase</keyword>
<evidence type="ECO:0000256" key="10">
    <source>
        <dbReference type="SAM" id="Coils"/>
    </source>
</evidence>